<dbReference type="PANTHER" id="PTHR35551">
    <property type="match status" value="1"/>
</dbReference>
<dbReference type="Gramene" id="GBG87201">
    <property type="protein sequence ID" value="GBG87201"/>
    <property type="gene ID" value="CBR_g44937"/>
</dbReference>
<reference evidence="3 4" key="1">
    <citation type="journal article" date="2018" name="Cell">
        <title>The Chara Genome: Secondary Complexity and Implications for Plant Terrestrialization.</title>
        <authorList>
            <person name="Nishiyama T."/>
            <person name="Sakayama H."/>
            <person name="Vries J.D."/>
            <person name="Buschmann H."/>
            <person name="Saint-Marcoux D."/>
            <person name="Ullrich K.K."/>
            <person name="Haas F.B."/>
            <person name="Vanderstraeten L."/>
            <person name="Becker D."/>
            <person name="Lang D."/>
            <person name="Vosolsobe S."/>
            <person name="Rombauts S."/>
            <person name="Wilhelmsson P.K.I."/>
            <person name="Janitza P."/>
            <person name="Kern R."/>
            <person name="Heyl A."/>
            <person name="Rumpler F."/>
            <person name="Villalobos L.I.A.C."/>
            <person name="Clay J.M."/>
            <person name="Skokan R."/>
            <person name="Toyoda A."/>
            <person name="Suzuki Y."/>
            <person name="Kagoshima H."/>
            <person name="Schijlen E."/>
            <person name="Tajeshwar N."/>
            <person name="Catarino B."/>
            <person name="Hetherington A.J."/>
            <person name="Saltykova A."/>
            <person name="Bonnot C."/>
            <person name="Breuninger H."/>
            <person name="Symeonidi A."/>
            <person name="Radhakrishnan G.V."/>
            <person name="Van Nieuwerburgh F."/>
            <person name="Deforce D."/>
            <person name="Chang C."/>
            <person name="Karol K.G."/>
            <person name="Hedrich R."/>
            <person name="Ulvskov P."/>
            <person name="Glockner G."/>
            <person name="Delwiche C.F."/>
            <person name="Petrasek J."/>
            <person name="Van de Peer Y."/>
            <person name="Friml J."/>
            <person name="Beilby M."/>
            <person name="Dolan L."/>
            <person name="Kohara Y."/>
            <person name="Sugano S."/>
            <person name="Fujiyama A."/>
            <person name="Delaux P.-M."/>
            <person name="Quint M."/>
            <person name="TheiBen G."/>
            <person name="Hagemann M."/>
            <person name="Harholt J."/>
            <person name="Dunand C."/>
            <person name="Zachgo S."/>
            <person name="Langdale J."/>
            <person name="Maumus F."/>
            <person name="Straeten D.V.D."/>
            <person name="Gould S.B."/>
            <person name="Rensing S.A."/>
        </authorList>
    </citation>
    <scope>NUCLEOTIDE SEQUENCE [LARGE SCALE GENOMIC DNA]</scope>
    <source>
        <strain evidence="3 4">S276</strain>
    </source>
</reference>
<sequence length="376" mass="40120">MAATTTTRLSFSGTSDGASRSVWATEGRDAPLGGGLSRPVAIGLGVRGDLRCRHGRGLAGVVVRRREGDDEVVVPHHAAAGARLSVGGRGEGRRRPAAAAIAALSWVATAAADELSLNYLQLRRSDIAAAHIRRRCRRHVASSSSSSSSNSTVVMGSSSPSSSGVDNQSGPRSLETVPDTDFTITKVSFGTIGLVVGVSFLSFGFGAYFTLLPGSEWSALLLTYGFPLTLIGFALKYAELKPVPCISYADAYALRQTQATPTLTQVREDVTRYRYGDEKHLDEALKRIFRYGQAGGIQRRFAPTLTAVREEVLDGKYYTLVLIFDAPSLNLDDFESRKQKFSSFFGPGVTAQMLQAGDTVYEVKLVADGDGGKPAG</sequence>
<feature type="region of interest" description="Disordered" evidence="1">
    <location>
        <begin position="1"/>
        <end position="22"/>
    </location>
</feature>
<evidence type="ECO:0000256" key="2">
    <source>
        <dbReference type="SAM" id="Phobius"/>
    </source>
</evidence>
<dbReference type="Pfam" id="PF11016">
    <property type="entry name" value="DUF2854"/>
    <property type="match status" value="1"/>
</dbReference>
<name>A0A388LY67_CHABU</name>
<dbReference type="Proteomes" id="UP000265515">
    <property type="component" value="Unassembled WGS sequence"/>
</dbReference>
<protein>
    <recommendedName>
        <fullName evidence="5">Thylakoid membrane protein slr0575</fullName>
    </recommendedName>
</protein>
<keyword evidence="2" id="KW-0812">Transmembrane</keyword>
<comment type="caution">
    <text evidence="3">The sequence shown here is derived from an EMBL/GenBank/DDBJ whole genome shotgun (WGS) entry which is preliminary data.</text>
</comment>
<dbReference type="OrthoDB" id="1882189at2759"/>
<dbReference type="STRING" id="69332.A0A388LY67"/>
<accession>A0A388LY67</accession>
<dbReference type="AlphaFoldDB" id="A0A388LY67"/>
<gene>
    <name evidence="3" type="ORF">CBR_g44937</name>
</gene>
<keyword evidence="2" id="KW-0472">Membrane</keyword>
<dbReference type="GO" id="GO:0003729">
    <property type="term" value="F:mRNA binding"/>
    <property type="evidence" value="ECO:0007669"/>
    <property type="project" value="EnsemblPlants"/>
</dbReference>
<dbReference type="GO" id="GO:0042651">
    <property type="term" value="C:thylakoid membrane"/>
    <property type="evidence" value="ECO:0007669"/>
    <property type="project" value="EnsemblPlants"/>
</dbReference>
<evidence type="ECO:0000313" key="3">
    <source>
        <dbReference type="EMBL" id="GBG87201.1"/>
    </source>
</evidence>
<evidence type="ECO:0000256" key="1">
    <source>
        <dbReference type="SAM" id="MobiDB-lite"/>
    </source>
</evidence>
<feature type="compositionally biased region" description="Polar residues" evidence="1">
    <location>
        <begin position="1"/>
        <end position="18"/>
    </location>
</feature>
<dbReference type="InterPro" id="IPR021275">
    <property type="entry name" value="DUF2854"/>
</dbReference>
<evidence type="ECO:0008006" key="5">
    <source>
        <dbReference type="Google" id="ProtNLM"/>
    </source>
</evidence>
<organism evidence="3 4">
    <name type="scientific">Chara braunii</name>
    <name type="common">Braun's stonewort</name>
    <dbReference type="NCBI Taxonomy" id="69332"/>
    <lineage>
        <taxon>Eukaryota</taxon>
        <taxon>Viridiplantae</taxon>
        <taxon>Streptophyta</taxon>
        <taxon>Charophyceae</taxon>
        <taxon>Charales</taxon>
        <taxon>Characeae</taxon>
        <taxon>Chara</taxon>
    </lineage>
</organism>
<keyword evidence="2" id="KW-1133">Transmembrane helix</keyword>
<feature type="compositionally biased region" description="Low complexity" evidence="1">
    <location>
        <begin position="141"/>
        <end position="170"/>
    </location>
</feature>
<dbReference type="PANTHER" id="PTHR35551:SF1">
    <property type="entry name" value="ACCLIMATION OF PHOTOSYNTHESIS TO ENVIRONMENT"/>
    <property type="match status" value="1"/>
</dbReference>
<feature type="transmembrane region" description="Helical" evidence="2">
    <location>
        <begin position="192"/>
        <end position="211"/>
    </location>
</feature>
<keyword evidence="4" id="KW-1185">Reference proteome</keyword>
<evidence type="ECO:0000313" key="4">
    <source>
        <dbReference type="Proteomes" id="UP000265515"/>
    </source>
</evidence>
<feature type="region of interest" description="Disordered" evidence="1">
    <location>
        <begin position="140"/>
        <end position="176"/>
    </location>
</feature>
<dbReference type="EMBL" id="BFEA01000600">
    <property type="protein sequence ID" value="GBG87201.1"/>
    <property type="molecule type" value="Genomic_DNA"/>
</dbReference>
<proteinExistence type="predicted"/>
<feature type="transmembrane region" description="Helical" evidence="2">
    <location>
        <begin position="217"/>
        <end position="235"/>
    </location>
</feature>